<dbReference type="HOGENOM" id="CLU_356266_0_0_0"/>
<dbReference type="OrthoDB" id="101199at2"/>
<dbReference type="eggNOG" id="COG3391">
    <property type="taxonomic scope" value="Bacteria"/>
</dbReference>
<protein>
    <submittedName>
        <fullName evidence="1">Putative lipoprotein</fullName>
    </submittedName>
</protein>
<evidence type="ECO:0000313" key="2">
    <source>
        <dbReference type="Proteomes" id="UP000007113"/>
    </source>
</evidence>
<dbReference type="AlphaFoldDB" id="G8NQ59"/>
<dbReference type="Proteomes" id="UP000007113">
    <property type="component" value="Chromosome"/>
</dbReference>
<dbReference type="KEGG" id="gma:AciX8_0565"/>
<dbReference type="SUPFAM" id="SSF75011">
    <property type="entry name" value="3-carboxy-cis,cis-mucoante lactonizing enzyme"/>
    <property type="match status" value="1"/>
</dbReference>
<organism evidence="1 2">
    <name type="scientific">Granulicella mallensis (strain ATCC BAA-1857 / DSM 23137 / MP5ACTX8)</name>
    <dbReference type="NCBI Taxonomy" id="682795"/>
    <lineage>
        <taxon>Bacteria</taxon>
        <taxon>Pseudomonadati</taxon>
        <taxon>Acidobacteriota</taxon>
        <taxon>Terriglobia</taxon>
        <taxon>Terriglobales</taxon>
        <taxon>Acidobacteriaceae</taxon>
        <taxon>Granulicella</taxon>
    </lineage>
</organism>
<dbReference type="EMBL" id="CP003130">
    <property type="protein sequence ID" value="AEU34915.1"/>
    <property type="molecule type" value="Genomic_DNA"/>
</dbReference>
<dbReference type="Gene3D" id="2.130.10.10">
    <property type="entry name" value="YVTN repeat-like/Quinoprotein amine dehydrogenase"/>
    <property type="match status" value="1"/>
</dbReference>
<sequence length="815" mass="82659">MRRLVSLLVLIFFTVPFGLSVAGCSKSTPAQFCNGLDSGPVVGQVASITLSATLATTDESLSYGQIGQALNANAIDCKGNAVSVKSFVYATSDTSLTNADINPGTGSVCAGSWNRNSGSGIQDFTTCTAPKVPSSNHLYFVTATANGATSNAIPVYVHPTVTSVTIGGGTCPNGPDPTVTDPSSECCPTATTAPSTNTIYDGTGCLSQTQTARLVAKVYTNGTTNPADNITCDVGNLSFAAQGTNNVVTIDESGVATAQQPGSATITATVSSSGSADTAGYFSTCPPASIVLTAQGQPNPQGPISVALNNTQPFTTQVLDTHGLPITGLQLEYTSTTPETLPGAATVTPIFPGSATITAVCQPGTCNPSPFSQIGLNGNGKPITSNGITVNTVANSSTVLYVASMQSQYLYPLDFTTNQQPPLIKLPYVPNSMVITQDGTTIYMGSTQALMTFATASNSVSSVNTNVVGSVLAVSPDGSTLAVTDPTRQTVSLISSTGTITATYNGVGTHAEWSPDSQTVYITGTAQSSVPNTLGPTQLLVHSIFNGWTAITPDQPYNDVAVMVPAIGAYFAGDKSTEGRSYCSSTTFGLGTPPIATNTLYPIADTNATALTDRLAATADGKHILGAQASGLVLSDISVTTPTTSQNGITTLQACPTVVPPNYFTSSAMTYPLTGVTATSITGVVPASSSTVSFVTYMGSSGILPMYLIPSSGGKGTITPVTLTGGASLAPVAGVFSTDNLNFYVGTSGDNLVHTIAVNSSGATPTAADSGTPIVPNLPCATGSTYIVASPPCPANVTVGTPNLLVQRPKKSTTL</sequence>
<accession>G8NQ59</accession>
<keyword evidence="2" id="KW-1185">Reference proteome</keyword>
<proteinExistence type="predicted"/>
<keyword evidence="1" id="KW-0449">Lipoprotein</keyword>
<dbReference type="RefSeq" id="WP_014263799.1">
    <property type="nucleotide sequence ID" value="NC_016631.1"/>
</dbReference>
<name>G8NQ59_GRAMM</name>
<dbReference type="PROSITE" id="PS51257">
    <property type="entry name" value="PROKAR_LIPOPROTEIN"/>
    <property type="match status" value="1"/>
</dbReference>
<gene>
    <name evidence="1" type="ordered locus">AciX8_0565</name>
</gene>
<evidence type="ECO:0000313" key="1">
    <source>
        <dbReference type="EMBL" id="AEU34915.1"/>
    </source>
</evidence>
<reference evidence="1 2" key="1">
    <citation type="submission" date="2011-11" db="EMBL/GenBank/DDBJ databases">
        <title>Complete sequence of Granulicella mallensis MP5ACTX8.</title>
        <authorList>
            <consortium name="US DOE Joint Genome Institute"/>
            <person name="Lucas S."/>
            <person name="Copeland A."/>
            <person name="Lapidus A."/>
            <person name="Cheng J.-F."/>
            <person name="Goodwin L."/>
            <person name="Pitluck S."/>
            <person name="Peters L."/>
            <person name="Lu M."/>
            <person name="Detter J.C."/>
            <person name="Han C."/>
            <person name="Tapia R."/>
            <person name="Land M."/>
            <person name="Hauser L."/>
            <person name="Kyrpides N."/>
            <person name="Ivanova N."/>
            <person name="Mikhailova N."/>
            <person name="Pagani I."/>
            <person name="Rawat S."/>
            <person name="Mannisto M."/>
            <person name="Haggblom M."/>
            <person name="Woyke T."/>
        </authorList>
    </citation>
    <scope>NUCLEOTIDE SEQUENCE [LARGE SCALE GENOMIC DNA]</scope>
    <source>
        <strain evidence="2">ATCC BAA-1857 / DSM 23137 / MP5ACTX8</strain>
    </source>
</reference>
<dbReference type="InterPro" id="IPR015943">
    <property type="entry name" value="WD40/YVTN_repeat-like_dom_sf"/>
</dbReference>